<dbReference type="Pfam" id="PF18400">
    <property type="entry name" value="Thioredoxin_12"/>
    <property type="match status" value="1"/>
</dbReference>
<keyword evidence="3" id="KW-1185">Reference proteome</keyword>
<organism evidence="2 3">
    <name type="scientific">Zizania palustris</name>
    <name type="common">Northern wild rice</name>
    <dbReference type="NCBI Taxonomy" id="103762"/>
    <lineage>
        <taxon>Eukaryota</taxon>
        <taxon>Viridiplantae</taxon>
        <taxon>Streptophyta</taxon>
        <taxon>Embryophyta</taxon>
        <taxon>Tracheophyta</taxon>
        <taxon>Spermatophyta</taxon>
        <taxon>Magnoliopsida</taxon>
        <taxon>Liliopsida</taxon>
        <taxon>Poales</taxon>
        <taxon>Poaceae</taxon>
        <taxon>BOP clade</taxon>
        <taxon>Oryzoideae</taxon>
        <taxon>Oryzeae</taxon>
        <taxon>Zizaniinae</taxon>
        <taxon>Zizania</taxon>
    </lineage>
</organism>
<dbReference type="EMBL" id="JAAALK010000288">
    <property type="protein sequence ID" value="KAG8051577.1"/>
    <property type="molecule type" value="Genomic_DNA"/>
</dbReference>
<accession>A0A8J5RPP9</accession>
<name>A0A8J5RPP9_ZIZPA</name>
<evidence type="ECO:0000313" key="2">
    <source>
        <dbReference type="EMBL" id="KAG8051577.1"/>
    </source>
</evidence>
<evidence type="ECO:0000259" key="1">
    <source>
        <dbReference type="Pfam" id="PF18400"/>
    </source>
</evidence>
<dbReference type="AlphaFoldDB" id="A0A8J5RPP9"/>
<dbReference type="OrthoDB" id="27683at2759"/>
<protein>
    <recommendedName>
        <fullName evidence="1">UGGT thioredoxin-like domain-containing protein</fullName>
    </recommendedName>
</protein>
<dbReference type="InterPro" id="IPR040693">
    <property type="entry name" value="UGGT_TRXL_1"/>
</dbReference>
<comment type="caution">
    <text evidence="2">The sequence shown here is derived from an EMBL/GenBank/DDBJ whole genome shotgun (WGS) entry which is preliminary data.</text>
</comment>
<proteinExistence type="predicted"/>
<gene>
    <name evidence="2" type="ORF">GUJ93_ZPchr0001g30540</name>
</gene>
<feature type="domain" description="UGGT thioredoxin-like" evidence="1">
    <location>
        <begin position="30"/>
        <end position="62"/>
    </location>
</feature>
<sequence length="91" mass="10283">MAGCGGREGDGVGSAGARGKALQAKWVDMPLLLEANELLSKEWKDLFWDFIDHWKELNKASECLTASNRHGGLHTTYIRLPLFIYIFKFIQ</sequence>
<reference evidence="2" key="2">
    <citation type="submission" date="2021-02" db="EMBL/GenBank/DDBJ databases">
        <authorList>
            <person name="Kimball J.A."/>
            <person name="Haas M.W."/>
            <person name="Macchietto M."/>
            <person name="Kono T."/>
            <person name="Duquette J."/>
            <person name="Shao M."/>
        </authorList>
    </citation>
    <scope>NUCLEOTIDE SEQUENCE</scope>
    <source>
        <tissue evidence="2">Fresh leaf tissue</tissue>
    </source>
</reference>
<evidence type="ECO:0000313" key="3">
    <source>
        <dbReference type="Proteomes" id="UP000729402"/>
    </source>
</evidence>
<reference evidence="2" key="1">
    <citation type="journal article" date="2021" name="bioRxiv">
        <title>Whole Genome Assembly and Annotation of Northern Wild Rice, Zizania palustris L., Supports a Whole Genome Duplication in the Zizania Genus.</title>
        <authorList>
            <person name="Haas M."/>
            <person name="Kono T."/>
            <person name="Macchietto M."/>
            <person name="Millas R."/>
            <person name="McGilp L."/>
            <person name="Shao M."/>
            <person name="Duquette J."/>
            <person name="Hirsch C.N."/>
            <person name="Kimball J."/>
        </authorList>
    </citation>
    <scope>NUCLEOTIDE SEQUENCE</scope>
    <source>
        <tissue evidence="2">Fresh leaf tissue</tissue>
    </source>
</reference>
<dbReference type="Proteomes" id="UP000729402">
    <property type="component" value="Unassembled WGS sequence"/>
</dbReference>